<dbReference type="RefSeq" id="WP_035377803.1">
    <property type="nucleotide sequence ID" value="NZ_AZQP01000004.1"/>
</dbReference>
<feature type="transmembrane region" description="Helical" evidence="5">
    <location>
        <begin position="56"/>
        <end position="80"/>
    </location>
</feature>
<evidence type="ECO:0000256" key="3">
    <source>
        <dbReference type="ARBA" id="ARBA00022989"/>
    </source>
</evidence>
<comment type="subcellular location">
    <subcellularLocation>
        <location evidence="1">Membrane</location>
        <topology evidence="1">Multi-pass membrane protein</topology>
    </subcellularLocation>
</comment>
<evidence type="ECO:0000256" key="1">
    <source>
        <dbReference type="ARBA" id="ARBA00004141"/>
    </source>
</evidence>
<dbReference type="OrthoDB" id="3181223at2"/>
<feature type="transmembrane region" description="Helical" evidence="5">
    <location>
        <begin position="234"/>
        <end position="260"/>
    </location>
</feature>
<dbReference type="Gene3D" id="1.20.1740.10">
    <property type="entry name" value="Amino acid/polyamine transporter I"/>
    <property type="match status" value="1"/>
</dbReference>
<feature type="transmembrane region" description="Helical" evidence="5">
    <location>
        <begin position="337"/>
        <end position="356"/>
    </location>
</feature>
<dbReference type="InterPro" id="IPR002293">
    <property type="entry name" value="AA/rel_permease1"/>
</dbReference>
<feature type="transmembrane region" description="Helical" evidence="5">
    <location>
        <begin position="100"/>
        <end position="127"/>
    </location>
</feature>
<evidence type="ECO:0000313" key="6">
    <source>
        <dbReference type="EMBL" id="EYE89458.1"/>
    </source>
</evidence>
<feature type="transmembrane region" description="Helical" evidence="5">
    <location>
        <begin position="162"/>
        <end position="182"/>
    </location>
</feature>
<dbReference type="GO" id="GO:0016020">
    <property type="term" value="C:membrane"/>
    <property type="evidence" value="ECO:0007669"/>
    <property type="project" value="UniProtKB-SubCell"/>
</dbReference>
<dbReference type="GO" id="GO:0015179">
    <property type="term" value="F:L-amino acid transmembrane transporter activity"/>
    <property type="evidence" value="ECO:0007669"/>
    <property type="project" value="TreeGrafter"/>
</dbReference>
<feature type="transmembrane region" description="Helical" evidence="5">
    <location>
        <begin position="394"/>
        <end position="417"/>
    </location>
</feature>
<comment type="caution">
    <text evidence="6">The sequence shown here is derived from an EMBL/GenBank/DDBJ whole genome shotgun (WGS) entry which is preliminary data.</text>
</comment>
<keyword evidence="4 5" id="KW-0472">Membrane</keyword>
<dbReference type="Pfam" id="PF13520">
    <property type="entry name" value="AA_permease_2"/>
    <property type="match status" value="1"/>
</dbReference>
<dbReference type="EMBL" id="AZQP01000004">
    <property type="protein sequence ID" value="EYE89458.1"/>
    <property type="molecule type" value="Genomic_DNA"/>
</dbReference>
<keyword evidence="2 5" id="KW-0812">Transmembrane</keyword>
<evidence type="ECO:0000256" key="2">
    <source>
        <dbReference type="ARBA" id="ARBA00022692"/>
    </source>
</evidence>
<name>A0A017RXF5_9CLOT</name>
<dbReference type="STRING" id="1403537.Q428_02410"/>
<keyword evidence="7" id="KW-1185">Reference proteome</keyword>
<feature type="transmembrane region" description="Helical" evidence="5">
    <location>
        <begin position="362"/>
        <end position="382"/>
    </location>
</feature>
<dbReference type="FunFam" id="1.20.1740.10:FF:000051">
    <property type="entry name" value="Amino acid permease"/>
    <property type="match status" value="1"/>
</dbReference>
<dbReference type="InterPro" id="IPR050598">
    <property type="entry name" value="AminoAcid_Transporter"/>
</dbReference>
<gene>
    <name evidence="6" type="ORF">Q428_02410</name>
</gene>
<proteinExistence type="predicted"/>
<evidence type="ECO:0000256" key="5">
    <source>
        <dbReference type="SAM" id="Phobius"/>
    </source>
</evidence>
<organism evidence="6 7">
    <name type="scientific">Fervidicella metallireducens AeB</name>
    <dbReference type="NCBI Taxonomy" id="1403537"/>
    <lineage>
        <taxon>Bacteria</taxon>
        <taxon>Bacillati</taxon>
        <taxon>Bacillota</taxon>
        <taxon>Clostridia</taxon>
        <taxon>Eubacteriales</taxon>
        <taxon>Clostridiaceae</taxon>
        <taxon>Fervidicella</taxon>
    </lineage>
</organism>
<dbReference type="Proteomes" id="UP000019681">
    <property type="component" value="Unassembled WGS sequence"/>
</dbReference>
<feature type="transmembrane region" description="Helical" evidence="5">
    <location>
        <begin position="423"/>
        <end position="440"/>
    </location>
</feature>
<evidence type="ECO:0000313" key="7">
    <source>
        <dbReference type="Proteomes" id="UP000019681"/>
    </source>
</evidence>
<dbReference type="AlphaFoldDB" id="A0A017RXF5"/>
<evidence type="ECO:0000256" key="4">
    <source>
        <dbReference type="ARBA" id="ARBA00023136"/>
    </source>
</evidence>
<feature type="transmembrane region" description="Helical" evidence="5">
    <location>
        <begin position="139"/>
        <end position="156"/>
    </location>
</feature>
<keyword evidence="3 5" id="KW-1133">Transmembrane helix</keyword>
<accession>A0A017RXF5</accession>
<dbReference type="PIRSF" id="PIRSF006060">
    <property type="entry name" value="AA_transporter"/>
    <property type="match status" value="1"/>
</dbReference>
<dbReference type="PANTHER" id="PTHR11785:SF512">
    <property type="entry name" value="SOBREMESA, ISOFORM B"/>
    <property type="match status" value="1"/>
</dbReference>
<protein>
    <submittedName>
        <fullName evidence="6">Amino acid permease</fullName>
    </submittedName>
</protein>
<sequence length="443" mass="46439">MEQKKQVVETNADAGLSKSVGLFEAMAIVIGMVIGSGIFVKPAIVFKNAGAPGMGILAWILGGIITMASGLTVAEVGAAIPKTGGLVVYLKELYGEKWAFLLGWVQTIIYIPGSTAALGLFLAAIGTAFVPMSDTQQKIFAIGMMALLMFINAVSTKFGSKLQAVVTVAKLLPVVILVVFGFAKGTVHDFTPMVGETSTAAGLGAAILGTLWAYDGWLNVSNMAGEMKNPAKDLPKAIVLGLSLVMVAYVSVNLAVINVLPMDKIIEAGKSCSAEVANVLFGAGGGKFITAGIFVSIFGALNGWCLTGARVPLALAQDGLLPFSGFFGKVSNNGTPVNAMIFQFVVASLLALTGSADMVSNLVIFIMWIFYLMGIASVFILRSKHPNLARPYSVPLYPITPIIGLVGGLYIVISTIMTDTMNSLYGLAIAVIGLPVYYMIKKK</sequence>
<feature type="transmembrane region" description="Helical" evidence="5">
    <location>
        <begin position="20"/>
        <end position="44"/>
    </location>
</feature>
<dbReference type="PANTHER" id="PTHR11785">
    <property type="entry name" value="AMINO ACID TRANSPORTER"/>
    <property type="match status" value="1"/>
</dbReference>
<reference evidence="6 7" key="1">
    <citation type="journal article" date="2014" name="Genome Announc.">
        <title>Draft Genome Sequence of Fervidicella metallireducens Strain AeBT, an Iron-Reducing Thermoanaerobe from the Great Artesian Basin.</title>
        <authorList>
            <person name="Patel B.K."/>
        </authorList>
    </citation>
    <scope>NUCLEOTIDE SEQUENCE [LARGE SCALE GENOMIC DNA]</scope>
    <source>
        <strain evidence="6 7">AeB</strain>
    </source>
</reference>